<dbReference type="EMBL" id="JAXCLA010000008">
    <property type="protein sequence ID" value="MDY0747640.1"/>
    <property type="molecule type" value="Genomic_DNA"/>
</dbReference>
<feature type="transmembrane region" description="Helical" evidence="1">
    <location>
        <begin position="28"/>
        <end position="48"/>
    </location>
</feature>
<keyword evidence="1" id="KW-0472">Membrane</keyword>
<organism evidence="2 3">
    <name type="scientific">Roseateles agri</name>
    <dbReference type="NCBI Taxonomy" id="3098619"/>
    <lineage>
        <taxon>Bacteria</taxon>
        <taxon>Pseudomonadati</taxon>
        <taxon>Pseudomonadota</taxon>
        <taxon>Betaproteobacteria</taxon>
        <taxon>Burkholderiales</taxon>
        <taxon>Sphaerotilaceae</taxon>
        <taxon>Roseateles</taxon>
    </lineage>
</organism>
<reference evidence="2 3" key="1">
    <citation type="submission" date="2023-11" db="EMBL/GenBank/DDBJ databases">
        <title>Paucibacter sp. nov., isolated from fresh soil in Korea.</title>
        <authorList>
            <person name="Le N.T.T."/>
        </authorList>
    </citation>
    <scope>NUCLEOTIDE SEQUENCE [LARGE SCALE GENOMIC DNA]</scope>
    <source>
        <strain evidence="2 3">R3-3</strain>
    </source>
</reference>
<evidence type="ECO:0000313" key="2">
    <source>
        <dbReference type="EMBL" id="MDY0747640.1"/>
    </source>
</evidence>
<name>A0ABU5DMU2_9BURK</name>
<sequence>MGNAIDQRAVLTESGTNDTGAPRHPVRLVAIAAIATLALLVVGESMWWNIAPKSCYPAFFVSAAPSHAKNLLDLRDACGDSIQVAPAGDGEALVRCGTWWPARTVWRVPRSYVRQVLPG</sequence>
<protein>
    <submittedName>
        <fullName evidence="2">Uncharacterized protein</fullName>
    </submittedName>
</protein>
<keyword evidence="1" id="KW-0812">Transmembrane</keyword>
<dbReference type="Proteomes" id="UP001285263">
    <property type="component" value="Unassembled WGS sequence"/>
</dbReference>
<dbReference type="RefSeq" id="WP_320425602.1">
    <property type="nucleotide sequence ID" value="NZ_JAXCLA010000008.1"/>
</dbReference>
<proteinExistence type="predicted"/>
<gene>
    <name evidence="2" type="ORF">SNE35_24270</name>
</gene>
<keyword evidence="1" id="KW-1133">Transmembrane helix</keyword>
<comment type="caution">
    <text evidence="2">The sequence shown here is derived from an EMBL/GenBank/DDBJ whole genome shotgun (WGS) entry which is preliminary data.</text>
</comment>
<keyword evidence="3" id="KW-1185">Reference proteome</keyword>
<evidence type="ECO:0000313" key="3">
    <source>
        <dbReference type="Proteomes" id="UP001285263"/>
    </source>
</evidence>
<accession>A0ABU5DMU2</accession>
<evidence type="ECO:0000256" key="1">
    <source>
        <dbReference type="SAM" id="Phobius"/>
    </source>
</evidence>